<name>A0A6J6QWU8_9ZZZZ</name>
<dbReference type="InterPro" id="IPR037004">
    <property type="entry name" value="Exonuc_VII_ssu_sf"/>
</dbReference>
<dbReference type="GO" id="GO:0008855">
    <property type="term" value="F:exodeoxyribonuclease VII activity"/>
    <property type="evidence" value="ECO:0007669"/>
    <property type="project" value="InterPro"/>
</dbReference>
<dbReference type="Gene3D" id="1.10.287.1040">
    <property type="entry name" value="Exonuclease VII, small subunit"/>
    <property type="match status" value="1"/>
</dbReference>
<keyword evidence="1" id="KW-0963">Cytoplasm</keyword>
<dbReference type="EMBL" id="CAEZYK010000007">
    <property type="protein sequence ID" value="CAB4715262.1"/>
    <property type="molecule type" value="Genomic_DNA"/>
</dbReference>
<dbReference type="EMBL" id="CAFBOF010000057">
    <property type="protein sequence ID" value="CAB4987840.1"/>
    <property type="molecule type" value="Genomic_DNA"/>
</dbReference>
<accession>A0A6J6QWU8</accession>
<keyword evidence="2" id="KW-0540">Nuclease</keyword>
<dbReference type="NCBIfam" id="TIGR01280">
    <property type="entry name" value="xseB"/>
    <property type="match status" value="1"/>
</dbReference>
<gene>
    <name evidence="4" type="ORF">UFOPK2683_00236</name>
    <name evidence="5" type="ORF">UFOPK3605_00553</name>
    <name evidence="6" type="ORF">UFOPK3897_01551</name>
</gene>
<organism evidence="4">
    <name type="scientific">freshwater metagenome</name>
    <dbReference type="NCBI Taxonomy" id="449393"/>
    <lineage>
        <taxon>unclassified sequences</taxon>
        <taxon>metagenomes</taxon>
        <taxon>ecological metagenomes</taxon>
    </lineage>
</organism>
<dbReference type="Pfam" id="PF02609">
    <property type="entry name" value="Exonuc_VII_S"/>
    <property type="match status" value="1"/>
</dbReference>
<protein>
    <submittedName>
        <fullName evidence="4">Unannotated protein</fullName>
    </submittedName>
</protein>
<evidence type="ECO:0000256" key="1">
    <source>
        <dbReference type="ARBA" id="ARBA00022490"/>
    </source>
</evidence>
<dbReference type="EMBL" id="CAFBMM010000017">
    <property type="protein sequence ID" value="CAB4902323.1"/>
    <property type="molecule type" value="Genomic_DNA"/>
</dbReference>
<dbReference type="GO" id="GO:0009318">
    <property type="term" value="C:exodeoxyribonuclease VII complex"/>
    <property type="evidence" value="ECO:0007669"/>
    <property type="project" value="InterPro"/>
</dbReference>
<evidence type="ECO:0000313" key="4">
    <source>
        <dbReference type="EMBL" id="CAB4715262.1"/>
    </source>
</evidence>
<evidence type="ECO:0000313" key="6">
    <source>
        <dbReference type="EMBL" id="CAB4987840.1"/>
    </source>
</evidence>
<proteinExistence type="predicted"/>
<dbReference type="SUPFAM" id="SSF116842">
    <property type="entry name" value="XseB-like"/>
    <property type="match status" value="1"/>
</dbReference>
<dbReference type="InterPro" id="IPR003761">
    <property type="entry name" value="Exonuc_VII_S"/>
</dbReference>
<evidence type="ECO:0000256" key="3">
    <source>
        <dbReference type="ARBA" id="ARBA00022801"/>
    </source>
</evidence>
<keyword evidence="3" id="KW-0378">Hydrolase</keyword>
<evidence type="ECO:0000313" key="5">
    <source>
        <dbReference type="EMBL" id="CAB4902323.1"/>
    </source>
</evidence>
<dbReference type="GO" id="GO:0006308">
    <property type="term" value="P:DNA catabolic process"/>
    <property type="evidence" value="ECO:0007669"/>
    <property type="project" value="InterPro"/>
</dbReference>
<sequence length="76" mass="8518">MAKKQPGYAEALAELEEILEQLEGDDLDVDQLAALVGRASELLITCRSSITRAQEDVDRIVKELDELETELDEEDE</sequence>
<dbReference type="AlphaFoldDB" id="A0A6J6QWU8"/>
<reference evidence="4" key="1">
    <citation type="submission" date="2020-05" db="EMBL/GenBank/DDBJ databases">
        <authorList>
            <person name="Chiriac C."/>
            <person name="Salcher M."/>
            <person name="Ghai R."/>
            <person name="Kavagutti S V."/>
        </authorList>
    </citation>
    <scope>NUCLEOTIDE SEQUENCE</scope>
</reference>
<evidence type="ECO:0000256" key="2">
    <source>
        <dbReference type="ARBA" id="ARBA00022722"/>
    </source>
</evidence>